<evidence type="ECO:0000256" key="2">
    <source>
        <dbReference type="ARBA" id="ARBA00022823"/>
    </source>
</evidence>
<dbReference type="Proteomes" id="UP000253934">
    <property type="component" value="Unassembled WGS sequence"/>
</dbReference>
<dbReference type="Gene3D" id="2.40.50.100">
    <property type="match status" value="1"/>
</dbReference>
<dbReference type="PROSITE" id="PS50968">
    <property type="entry name" value="BIOTINYL_LIPOYL"/>
    <property type="match status" value="1"/>
</dbReference>
<dbReference type="GO" id="GO:0005829">
    <property type="term" value="C:cytosol"/>
    <property type="evidence" value="ECO:0007669"/>
    <property type="project" value="TreeGrafter"/>
</dbReference>
<dbReference type="InterPro" id="IPR003016">
    <property type="entry name" value="2-oxoA_DH_lipoyl-BS"/>
</dbReference>
<protein>
    <recommendedName>
        <fullName evidence="3">Glycine cleavage system H protein</fullName>
    </recommendedName>
</protein>
<dbReference type="GO" id="GO:0009249">
    <property type="term" value="P:protein lipoylation"/>
    <property type="evidence" value="ECO:0007669"/>
    <property type="project" value="TreeGrafter"/>
</dbReference>
<dbReference type="GO" id="GO:0019464">
    <property type="term" value="P:glycine decarboxylation via glycine cleavage system"/>
    <property type="evidence" value="ECO:0007669"/>
    <property type="project" value="UniProtKB-UniRule"/>
</dbReference>
<dbReference type="InterPro" id="IPR002930">
    <property type="entry name" value="GCV_H"/>
</dbReference>
<dbReference type="PANTHER" id="PTHR11715:SF3">
    <property type="entry name" value="GLYCINE CLEAVAGE SYSTEM H PROTEIN-RELATED"/>
    <property type="match status" value="1"/>
</dbReference>
<dbReference type="CDD" id="cd06848">
    <property type="entry name" value="GCS_H"/>
    <property type="match status" value="1"/>
</dbReference>
<dbReference type="GO" id="GO:0005960">
    <property type="term" value="C:glycine cleavage complex"/>
    <property type="evidence" value="ECO:0007669"/>
    <property type="project" value="InterPro"/>
</dbReference>
<sequence>MPTSLPNELKYTKEHEWIRIEGDKASIGVTGFALEQLGDVVYIELPAIGSSLVAHKAFGTIESTKAVSELFSPATGKVVEINNAIVDAPESLVADAYHKGWLVKVEIAKQPEELMTADEYEKYISGAQ</sequence>
<feature type="modified residue" description="N6-lipoyllysine" evidence="3 4">
    <location>
        <position position="65"/>
    </location>
</feature>
<dbReference type="InterPro" id="IPR000089">
    <property type="entry name" value="Biotin_lipoyl"/>
</dbReference>
<organism evidence="6 7">
    <name type="scientific">Spirobacillus cienkowskii</name>
    <dbReference type="NCBI Taxonomy" id="495820"/>
    <lineage>
        <taxon>Bacteria</taxon>
        <taxon>Pseudomonadati</taxon>
        <taxon>Bdellovibrionota</taxon>
        <taxon>Oligoflexia</taxon>
        <taxon>Silvanigrellales</taxon>
        <taxon>Spirobacillus</taxon>
    </lineage>
</organism>
<evidence type="ECO:0000313" key="7">
    <source>
        <dbReference type="Proteomes" id="UP000253934"/>
    </source>
</evidence>
<evidence type="ECO:0000259" key="5">
    <source>
        <dbReference type="PROSITE" id="PS50968"/>
    </source>
</evidence>
<keyword evidence="7" id="KW-1185">Reference proteome</keyword>
<dbReference type="SUPFAM" id="SSF51230">
    <property type="entry name" value="Single hybrid motif"/>
    <property type="match status" value="1"/>
</dbReference>
<gene>
    <name evidence="3 6" type="primary">gcvH</name>
    <name evidence="6" type="ORF">DCC88_01310</name>
</gene>
<dbReference type="InterPro" id="IPR011053">
    <property type="entry name" value="Single_hybrid_motif"/>
</dbReference>
<dbReference type="InterPro" id="IPR017453">
    <property type="entry name" value="GCV_H_sub"/>
</dbReference>
<dbReference type="PROSITE" id="PS00189">
    <property type="entry name" value="LIPOYL"/>
    <property type="match status" value="1"/>
</dbReference>
<dbReference type="AlphaFoldDB" id="A0A369KWR7"/>
<evidence type="ECO:0000256" key="4">
    <source>
        <dbReference type="PIRSR" id="PIRSR617453-50"/>
    </source>
</evidence>
<dbReference type="NCBIfam" id="TIGR00527">
    <property type="entry name" value="gcvH"/>
    <property type="match status" value="1"/>
</dbReference>
<evidence type="ECO:0000256" key="3">
    <source>
        <dbReference type="HAMAP-Rule" id="MF_00272"/>
    </source>
</evidence>
<comment type="cofactor">
    <cofactor evidence="3">
        <name>(R)-lipoate</name>
        <dbReference type="ChEBI" id="CHEBI:83088"/>
    </cofactor>
    <text evidence="3">Binds 1 lipoyl cofactor covalently.</text>
</comment>
<dbReference type="HAMAP" id="MF_00272">
    <property type="entry name" value="GcvH"/>
    <property type="match status" value="1"/>
</dbReference>
<reference evidence="6" key="1">
    <citation type="submission" date="2018-04" db="EMBL/GenBank/DDBJ databases">
        <title>Draft genome sequence of the Candidatus Spirobacillus cienkowskii, a pathogen of freshwater Daphnia species, reconstructed from hemolymph metagenomic reads.</title>
        <authorList>
            <person name="Bresciani L."/>
            <person name="Lemos L.N."/>
            <person name="Wale N."/>
            <person name="Lin J.Y."/>
            <person name="Fernandes G.R."/>
            <person name="Duffy M.A."/>
            <person name="Rodrigues J.M."/>
        </authorList>
    </citation>
    <scope>NUCLEOTIDE SEQUENCE [LARGE SCALE GENOMIC DNA]</scope>
    <source>
        <strain evidence="6">Binning01</strain>
    </source>
</reference>
<accession>A0A369KWR7</accession>
<feature type="domain" description="Lipoyl-binding" evidence="5">
    <location>
        <begin position="24"/>
        <end position="106"/>
    </location>
</feature>
<evidence type="ECO:0000256" key="1">
    <source>
        <dbReference type="ARBA" id="ARBA00009249"/>
    </source>
</evidence>
<name>A0A369KWR7_9BACT</name>
<comment type="subunit">
    <text evidence="3">The glycine cleavage system is composed of four proteins: P, T, L and H.</text>
</comment>
<proteinExistence type="inferred from homology"/>
<dbReference type="Pfam" id="PF01597">
    <property type="entry name" value="GCV_H"/>
    <property type="match status" value="1"/>
</dbReference>
<comment type="function">
    <text evidence="3">The glycine cleavage system catalyzes the degradation of glycine. The H protein shuttles the methylamine group of glycine from the P protein to the T protein.</text>
</comment>
<dbReference type="EMBL" id="QOVW01000006">
    <property type="protein sequence ID" value="RDB37155.1"/>
    <property type="molecule type" value="Genomic_DNA"/>
</dbReference>
<comment type="similarity">
    <text evidence="1 3">Belongs to the GcvH family.</text>
</comment>
<keyword evidence="2 3" id="KW-0450">Lipoyl</keyword>
<dbReference type="NCBIfam" id="NF002270">
    <property type="entry name" value="PRK01202.1"/>
    <property type="match status" value="1"/>
</dbReference>
<dbReference type="InterPro" id="IPR033753">
    <property type="entry name" value="GCV_H/Fam206"/>
</dbReference>
<evidence type="ECO:0000313" key="6">
    <source>
        <dbReference type="EMBL" id="RDB37155.1"/>
    </source>
</evidence>
<comment type="caution">
    <text evidence="6">The sequence shown here is derived from an EMBL/GenBank/DDBJ whole genome shotgun (WGS) entry which is preliminary data.</text>
</comment>
<dbReference type="PANTHER" id="PTHR11715">
    <property type="entry name" value="GLYCINE CLEAVAGE SYSTEM H PROTEIN"/>
    <property type="match status" value="1"/>
</dbReference>